<evidence type="ECO:0000313" key="1">
    <source>
        <dbReference type="EMBL" id="QDU44244.1"/>
    </source>
</evidence>
<dbReference type="RefSeq" id="WP_145376630.1">
    <property type="nucleotide sequence ID" value="NZ_CP036276.1"/>
</dbReference>
<dbReference type="Proteomes" id="UP000319383">
    <property type="component" value="Chromosome"/>
</dbReference>
<dbReference type="KEGG" id="sdyn:Mal52_27220"/>
<name>A0A517ZP35_9PLAN</name>
<evidence type="ECO:0000313" key="2">
    <source>
        <dbReference type="Proteomes" id="UP000319383"/>
    </source>
</evidence>
<accession>A0A517ZP35</accession>
<dbReference type="EMBL" id="CP036276">
    <property type="protein sequence ID" value="QDU44244.1"/>
    <property type="molecule type" value="Genomic_DNA"/>
</dbReference>
<proteinExistence type="predicted"/>
<dbReference type="AlphaFoldDB" id="A0A517ZP35"/>
<sequence>MARPKGSRTVLVRITYDTIGELAGGIAGNTARQYAQRGQFKPRDLDSALTWVNARRTARGQPLIGLPTNTSEDHSDDGAEVVISLPAPTGFGSLLVYDPMTGEFRINDI</sequence>
<reference evidence="1 2" key="1">
    <citation type="submission" date="2019-02" db="EMBL/GenBank/DDBJ databases">
        <title>Deep-cultivation of Planctomycetes and their phenomic and genomic characterization uncovers novel biology.</title>
        <authorList>
            <person name="Wiegand S."/>
            <person name="Jogler M."/>
            <person name="Boedeker C."/>
            <person name="Pinto D."/>
            <person name="Vollmers J."/>
            <person name="Rivas-Marin E."/>
            <person name="Kohn T."/>
            <person name="Peeters S.H."/>
            <person name="Heuer A."/>
            <person name="Rast P."/>
            <person name="Oberbeckmann S."/>
            <person name="Bunk B."/>
            <person name="Jeske O."/>
            <person name="Meyerdierks A."/>
            <person name="Storesund J.E."/>
            <person name="Kallscheuer N."/>
            <person name="Luecker S."/>
            <person name="Lage O.M."/>
            <person name="Pohl T."/>
            <person name="Merkel B.J."/>
            <person name="Hornburger P."/>
            <person name="Mueller R.-W."/>
            <person name="Bruemmer F."/>
            <person name="Labrenz M."/>
            <person name="Spormann A.M."/>
            <person name="Op den Camp H."/>
            <person name="Overmann J."/>
            <person name="Amann R."/>
            <person name="Jetten M.S.M."/>
            <person name="Mascher T."/>
            <person name="Medema M.H."/>
            <person name="Devos D.P."/>
            <person name="Kaster A.-K."/>
            <person name="Ovreas L."/>
            <person name="Rohde M."/>
            <person name="Galperin M.Y."/>
            <person name="Jogler C."/>
        </authorList>
    </citation>
    <scope>NUCLEOTIDE SEQUENCE [LARGE SCALE GENOMIC DNA]</scope>
    <source>
        <strain evidence="1 2">Mal52</strain>
    </source>
</reference>
<gene>
    <name evidence="1" type="ORF">Mal52_27220</name>
</gene>
<organism evidence="1 2">
    <name type="scientific">Symmachiella dynata</name>
    <dbReference type="NCBI Taxonomy" id="2527995"/>
    <lineage>
        <taxon>Bacteria</taxon>
        <taxon>Pseudomonadati</taxon>
        <taxon>Planctomycetota</taxon>
        <taxon>Planctomycetia</taxon>
        <taxon>Planctomycetales</taxon>
        <taxon>Planctomycetaceae</taxon>
        <taxon>Symmachiella</taxon>
    </lineage>
</organism>
<keyword evidence="2" id="KW-1185">Reference proteome</keyword>
<protein>
    <submittedName>
        <fullName evidence="1">Uncharacterized protein</fullName>
    </submittedName>
</protein>